<evidence type="ECO:0008006" key="5">
    <source>
        <dbReference type="Google" id="ProtNLM"/>
    </source>
</evidence>
<feature type="transmembrane region" description="Helical" evidence="2">
    <location>
        <begin position="584"/>
        <end position="609"/>
    </location>
</feature>
<dbReference type="Gramene" id="PNW76703">
    <property type="protein sequence ID" value="PNW76703"/>
    <property type="gene ID" value="CHLRE_11g468350v5"/>
</dbReference>
<dbReference type="Gene3D" id="3.50.50.60">
    <property type="entry name" value="FAD/NAD(P)-binding domain"/>
    <property type="match status" value="1"/>
</dbReference>
<organism evidence="3 4">
    <name type="scientific">Chlamydomonas reinhardtii</name>
    <name type="common">Chlamydomonas smithii</name>
    <dbReference type="NCBI Taxonomy" id="3055"/>
    <lineage>
        <taxon>Eukaryota</taxon>
        <taxon>Viridiplantae</taxon>
        <taxon>Chlorophyta</taxon>
        <taxon>core chlorophytes</taxon>
        <taxon>Chlorophyceae</taxon>
        <taxon>CS clade</taxon>
        <taxon>Chlamydomonadales</taxon>
        <taxon>Chlamydomonadaceae</taxon>
        <taxon>Chlamydomonas</taxon>
    </lineage>
</organism>
<feature type="compositionally biased region" description="Polar residues" evidence="1">
    <location>
        <begin position="48"/>
        <end position="59"/>
    </location>
</feature>
<keyword evidence="2" id="KW-0812">Transmembrane</keyword>
<dbReference type="KEGG" id="cre:CHLRE_11g468350v5"/>
<name>A0A2K3D846_CHLRE</name>
<evidence type="ECO:0000256" key="2">
    <source>
        <dbReference type="SAM" id="Phobius"/>
    </source>
</evidence>
<gene>
    <name evidence="3" type="ORF">CHLRE_11g468350v5</name>
</gene>
<dbReference type="PANTHER" id="PTHR46028:SF7">
    <property type="entry name" value="KYNURENINE 3-MONOOXYGENASE-RELATED"/>
    <property type="match status" value="1"/>
</dbReference>
<feature type="region of interest" description="Disordered" evidence="1">
    <location>
        <begin position="1"/>
        <end position="32"/>
    </location>
</feature>
<feature type="transmembrane region" description="Helical" evidence="2">
    <location>
        <begin position="542"/>
        <end position="563"/>
    </location>
</feature>
<keyword evidence="2" id="KW-1133">Transmembrane helix</keyword>
<dbReference type="SUPFAM" id="SSF51905">
    <property type="entry name" value="FAD/NAD(P)-binding domain"/>
    <property type="match status" value="1"/>
</dbReference>
<feature type="compositionally biased region" description="Polar residues" evidence="1">
    <location>
        <begin position="14"/>
        <end position="23"/>
    </location>
</feature>
<dbReference type="GO" id="GO:0070189">
    <property type="term" value="P:kynurenine metabolic process"/>
    <property type="evidence" value="ECO:0000318"/>
    <property type="project" value="GO_Central"/>
</dbReference>
<dbReference type="STRING" id="3055.A0A2K3D846"/>
<feature type="compositionally biased region" description="Basic residues" evidence="1">
    <location>
        <begin position="60"/>
        <end position="72"/>
    </location>
</feature>
<dbReference type="OrthoDB" id="10053569at2759"/>
<dbReference type="EMBL" id="CM008972">
    <property type="protein sequence ID" value="PNW76703.1"/>
    <property type="molecule type" value="Genomic_DNA"/>
</dbReference>
<dbReference type="GO" id="GO:0004502">
    <property type="term" value="F:kynurenine 3-monooxygenase activity"/>
    <property type="evidence" value="ECO:0000318"/>
    <property type="project" value="GO_Central"/>
</dbReference>
<dbReference type="PRINTS" id="PR00420">
    <property type="entry name" value="RNGMNOXGNASE"/>
</dbReference>
<keyword evidence="2" id="KW-0472">Membrane</keyword>
<reference evidence="3 4" key="1">
    <citation type="journal article" date="2007" name="Science">
        <title>The Chlamydomonas genome reveals the evolution of key animal and plant functions.</title>
        <authorList>
            <person name="Merchant S.S."/>
            <person name="Prochnik S.E."/>
            <person name="Vallon O."/>
            <person name="Harris E.H."/>
            <person name="Karpowicz S.J."/>
            <person name="Witman G.B."/>
            <person name="Terry A."/>
            <person name="Salamov A."/>
            <person name="Fritz-Laylin L.K."/>
            <person name="Marechal-Drouard L."/>
            <person name="Marshall W.F."/>
            <person name="Qu L.H."/>
            <person name="Nelson D.R."/>
            <person name="Sanderfoot A.A."/>
            <person name="Spalding M.H."/>
            <person name="Kapitonov V.V."/>
            <person name="Ren Q."/>
            <person name="Ferris P."/>
            <person name="Lindquist E."/>
            <person name="Shapiro H."/>
            <person name="Lucas S.M."/>
            <person name="Grimwood J."/>
            <person name="Schmutz J."/>
            <person name="Cardol P."/>
            <person name="Cerutti H."/>
            <person name="Chanfreau G."/>
            <person name="Chen C.L."/>
            <person name="Cognat V."/>
            <person name="Croft M.T."/>
            <person name="Dent R."/>
            <person name="Dutcher S."/>
            <person name="Fernandez E."/>
            <person name="Fukuzawa H."/>
            <person name="Gonzalez-Ballester D."/>
            <person name="Gonzalez-Halphen D."/>
            <person name="Hallmann A."/>
            <person name="Hanikenne M."/>
            <person name="Hippler M."/>
            <person name="Inwood W."/>
            <person name="Jabbari K."/>
            <person name="Kalanon M."/>
            <person name="Kuras R."/>
            <person name="Lefebvre P.A."/>
            <person name="Lemaire S.D."/>
            <person name="Lobanov A.V."/>
            <person name="Lohr M."/>
            <person name="Manuell A."/>
            <person name="Meier I."/>
            <person name="Mets L."/>
            <person name="Mittag M."/>
            <person name="Mittelmeier T."/>
            <person name="Moroney J.V."/>
            <person name="Moseley J."/>
            <person name="Napoli C."/>
            <person name="Nedelcu A.M."/>
            <person name="Niyogi K."/>
            <person name="Novoselov S.V."/>
            <person name="Paulsen I.T."/>
            <person name="Pazour G."/>
            <person name="Purton S."/>
            <person name="Ral J.P."/>
            <person name="Riano-Pachon D.M."/>
            <person name="Riekhof W."/>
            <person name="Rymarquis L."/>
            <person name="Schroda M."/>
            <person name="Stern D."/>
            <person name="Umen J."/>
            <person name="Willows R."/>
            <person name="Wilson N."/>
            <person name="Zimmer S.L."/>
            <person name="Allmer J."/>
            <person name="Balk J."/>
            <person name="Bisova K."/>
            <person name="Chen C.J."/>
            <person name="Elias M."/>
            <person name="Gendler K."/>
            <person name="Hauser C."/>
            <person name="Lamb M.R."/>
            <person name="Ledford H."/>
            <person name="Long J.C."/>
            <person name="Minagawa J."/>
            <person name="Page M.D."/>
            <person name="Pan J."/>
            <person name="Pootakham W."/>
            <person name="Roje S."/>
            <person name="Rose A."/>
            <person name="Stahlberg E."/>
            <person name="Terauchi A.M."/>
            <person name="Yang P."/>
            <person name="Ball S."/>
            <person name="Bowler C."/>
            <person name="Dieckmann C.L."/>
            <person name="Gladyshev V.N."/>
            <person name="Green P."/>
            <person name="Jorgensen R."/>
            <person name="Mayfield S."/>
            <person name="Mueller-Roeber B."/>
            <person name="Rajamani S."/>
            <person name="Sayre R.T."/>
            <person name="Brokstein P."/>
            <person name="Dubchak I."/>
            <person name="Goodstein D."/>
            <person name="Hornick L."/>
            <person name="Huang Y.W."/>
            <person name="Jhaveri J."/>
            <person name="Luo Y."/>
            <person name="Martinez D."/>
            <person name="Ngau W.C."/>
            <person name="Otillar B."/>
            <person name="Poliakov A."/>
            <person name="Porter A."/>
            <person name="Szajkowski L."/>
            <person name="Werner G."/>
            <person name="Zhou K."/>
            <person name="Grigoriev I.V."/>
            <person name="Rokhsar D.S."/>
            <person name="Grossman A.R."/>
        </authorList>
    </citation>
    <scope>NUCLEOTIDE SEQUENCE [LARGE SCALE GENOMIC DNA]</scope>
    <source>
        <strain evidence="4">CC-503</strain>
    </source>
</reference>
<dbReference type="InParanoid" id="A0A2K3D846"/>
<dbReference type="InterPro" id="IPR036188">
    <property type="entry name" value="FAD/NAD-bd_sf"/>
</dbReference>
<evidence type="ECO:0000256" key="1">
    <source>
        <dbReference type="SAM" id="MobiDB-lite"/>
    </source>
</evidence>
<dbReference type="PANTHER" id="PTHR46028">
    <property type="entry name" value="KYNURENINE 3-MONOOXYGENASE"/>
    <property type="match status" value="1"/>
</dbReference>
<dbReference type="RefSeq" id="XP_042919569.1">
    <property type="nucleotide sequence ID" value="XM_043067564.1"/>
</dbReference>
<dbReference type="Proteomes" id="UP000006906">
    <property type="component" value="Chromosome 11"/>
</dbReference>
<dbReference type="GeneID" id="5725088"/>
<dbReference type="Pfam" id="PF13450">
    <property type="entry name" value="NAD_binding_8"/>
    <property type="match status" value="1"/>
</dbReference>
<evidence type="ECO:0000313" key="3">
    <source>
        <dbReference type="EMBL" id="PNW76703.1"/>
    </source>
</evidence>
<dbReference type="AlphaFoldDB" id="A0A2K3D846"/>
<dbReference type="ExpressionAtlas" id="A0A2K3D846">
    <property type="expression patterns" value="baseline"/>
</dbReference>
<accession>A0A2K3D846</accession>
<feature type="region of interest" description="Disordered" evidence="1">
    <location>
        <begin position="48"/>
        <end position="100"/>
    </location>
</feature>
<keyword evidence="4" id="KW-1185">Reference proteome</keyword>
<protein>
    <recommendedName>
        <fullName evidence="5">FAD-binding domain-containing protein</fullName>
    </recommendedName>
</protein>
<proteinExistence type="predicted"/>
<evidence type="ECO:0000313" key="4">
    <source>
        <dbReference type="Proteomes" id="UP000006906"/>
    </source>
</evidence>
<sequence length="613" mass="64317">MTSMAPAGLGQRRAFQSTPTSHISAPALRGLTAKSTTELPQLLRSTRCNAHSTGPQQSTIHRRHQQHPRRQPRGTVITRTFADPVMDAPDAEDEEDRPKWDPSKLTAVVVGAGPTGALTAHYLAMRGYRVEVFDKGPRPRAGDAASVPLVLSSRGAIAFEELGLTAQRRVGPTANALRGVWDMVGRQLRPVDSSSLYRRTYVTDRSGLAADLVEAAERKYPGRVSFHFESELVRAELKNRVAGVCPTSAATAAAAAAAAAAAGAAGAGAAAAAAGGADAPVAGEREVEFDLLVGADGSDSSVRRILKAKVKDFAVVRPVVEEGGYVGVWGLPARGLAAEPLIGFYTHKPQDYVYEWAAPGKPSVRLYIDVGGEVAGSVSGLGDADLSGGASGVASGLVAAYPAFPPEWAAAIGEQVAGTPAAPARPRRSAAILQCSQFYGPRTVLLGDAAHGVTGALGPVGLTGQGASAAIESVRTLALVLRGAQDDMDKVPEVYSNVRGDAVMAMQMMEFNELKNQADAGLRKLKFESWWYEWSSKITQGFFALAAAVGSLLAALVPGRFMNAGQVLSKLEDRRIGYSEVIRMLQGYAAPVVMAVFGGVFIGIFLAFASRLA</sequence>